<sequence length="77" mass="8684">MGKKGAGLRYVFLDLGENFAAGKVIRNTPQMITLEVVRDKLRFRPAYSRDTVFKMIPINERIAKALGPFSYPPDPSI</sequence>
<keyword evidence="2" id="KW-1185">Reference proteome</keyword>
<evidence type="ECO:0000313" key="2">
    <source>
        <dbReference type="Proteomes" id="UP001164761"/>
    </source>
</evidence>
<protein>
    <submittedName>
        <fullName evidence="1">Uncharacterized protein</fullName>
    </submittedName>
</protein>
<accession>A0ABY6ZCR7</accession>
<dbReference type="EMBL" id="CP104067">
    <property type="protein sequence ID" value="WAH40637.1"/>
    <property type="molecule type" value="Genomic_DNA"/>
</dbReference>
<reference evidence="1" key="1">
    <citation type="submission" date="2022-08" db="EMBL/GenBank/DDBJ databases">
        <title>Alicyclobacillus fastidiosus DSM 17978, complete genome.</title>
        <authorList>
            <person name="Wang Q."/>
            <person name="Cai R."/>
            <person name="Wang Z."/>
        </authorList>
    </citation>
    <scope>NUCLEOTIDE SEQUENCE</scope>
    <source>
        <strain evidence="1">DSM 17978</strain>
    </source>
</reference>
<gene>
    <name evidence="1" type="ORF">NZD89_20330</name>
</gene>
<evidence type="ECO:0000313" key="1">
    <source>
        <dbReference type="EMBL" id="WAH40637.1"/>
    </source>
</evidence>
<organism evidence="1 2">
    <name type="scientific">Alicyclobacillus fastidiosus</name>
    <dbReference type="NCBI Taxonomy" id="392011"/>
    <lineage>
        <taxon>Bacteria</taxon>
        <taxon>Bacillati</taxon>
        <taxon>Bacillota</taxon>
        <taxon>Bacilli</taxon>
        <taxon>Bacillales</taxon>
        <taxon>Alicyclobacillaceae</taxon>
        <taxon>Alicyclobacillus</taxon>
    </lineage>
</organism>
<dbReference type="RefSeq" id="WP_268004535.1">
    <property type="nucleotide sequence ID" value="NZ_BSUT01000001.1"/>
</dbReference>
<dbReference type="Proteomes" id="UP001164761">
    <property type="component" value="Chromosome"/>
</dbReference>
<proteinExistence type="predicted"/>
<name>A0ABY6ZCR7_9BACL</name>